<dbReference type="GO" id="GO:0008955">
    <property type="term" value="F:peptidoglycan glycosyltransferase activity"/>
    <property type="evidence" value="ECO:0007669"/>
    <property type="project" value="UniProtKB-EC"/>
</dbReference>
<gene>
    <name evidence="30" type="ordered locus">RPE_2977</name>
</gene>
<keyword evidence="18" id="KW-1133">Transmembrane helix</keyword>
<dbReference type="GO" id="GO:0008360">
    <property type="term" value="P:regulation of cell shape"/>
    <property type="evidence" value="ECO:0007669"/>
    <property type="project" value="UniProtKB-KW"/>
</dbReference>
<dbReference type="GO" id="GO:0071555">
    <property type="term" value="P:cell wall organization"/>
    <property type="evidence" value="ECO:0007669"/>
    <property type="project" value="UniProtKB-KW"/>
</dbReference>
<dbReference type="InterPro" id="IPR031376">
    <property type="entry name" value="PCB_OB"/>
</dbReference>
<keyword evidence="15" id="KW-0133">Cell shape</keyword>
<dbReference type="CAZy" id="GT51">
    <property type="family name" value="Glycosyltransferase Family 51"/>
</dbReference>
<evidence type="ECO:0000256" key="3">
    <source>
        <dbReference type="ARBA" id="ARBA00007090"/>
    </source>
</evidence>
<keyword evidence="13" id="KW-0812">Transmembrane</keyword>
<dbReference type="GO" id="GO:0009252">
    <property type="term" value="P:peptidoglycan biosynthetic process"/>
    <property type="evidence" value="ECO:0007669"/>
    <property type="project" value="UniProtKB-UniPathway"/>
</dbReference>
<dbReference type="GO" id="GO:0009002">
    <property type="term" value="F:serine-type D-Ala-D-Ala carboxypeptidase activity"/>
    <property type="evidence" value="ECO:0007669"/>
    <property type="project" value="UniProtKB-EC"/>
</dbReference>
<dbReference type="SUPFAM" id="SSF56601">
    <property type="entry name" value="beta-lactamase/transpeptidase-like"/>
    <property type="match status" value="1"/>
</dbReference>
<keyword evidence="11 30" id="KW-0328">Glycosyltransferase</keyword>
<evidence type="ECO:0000256" key="18">
    <source>
        <dbReference type="ARBA" id="ARBA00022989"/>
    </source>
</evidence>
<evidence type="ECO:0000256" key="4">
    <source>
        <dbReference type="ARBA" id="ARBA00007739"/>
    </source>
</evidence>
<keyword evidence="12 30" id="KW-0808">Transferase</keyword>
<dbReference type="GO" id="GO:0030288">
    <property type="term" value="C:outer membrane-bounded periplasmic space"/>
    <property type="evidence" value="ECO:0007669"/>
    <property type="project" value="TreeGrafter"/>
</dbReference>
<dbReference type="STRING" id="316055.RPE_2977"/>
<dbReference type="GO" id="GO:0008658">
    <property type="term" value="F:penicillin binding"/>
    <property type="evidence" value="ECO:0007669"/>
    <property type="project" value="InterPro"/>
</dbReference>
<dbReference type="EC" id="2.4.99.28" evidence="24"/>
<evidence type="ECO:0000256" key="24">
    <source>
        <dbReference type="ARBA" id="ARBA00044770"/>
    </source>
</evidence>
<accession>Q07MC0</accession>
<dbReference type="FunFam" id="3.40.710.10:FF:000041">
    <property type="entry name" value="Penicillin-binding protein 1A"/>
    <property type="match status" value="1"/>
</dbReference>
<feature type="domain" description="Penicillin-binding protein transpeptidase" evidence="27">
    <location>
        <begin position="450"/>
        <end position="744"/>
    </location>
</feature>
<evidence type="ECO:0000256" key="26">
    <source>
        <dbReference type="ARBA" id="ARBA00060592"/>
    </source>
</evidence>
<evidence type="ECO:0000256" key="15">
    <source>
        <dbReference type="ARBA" id="ARBA00022960"/>
    </source>
</evidence>
<proteinExistence type="inferred from homology"/>
<evidence type="ECO:0000256" key="13">
    <source>
        <dbReference type="ARBA" id="ARBA00022692"/>
    </source>
</evidence>
<dbReference type="Gene3D" id="1.10.3810.10">
    <property type="entry name" value="Biosynthetic peptidoglycan transglycosylase-like"/>
    <property type="match status" value="1"/>
</dbReference>
<comment type="similarity">
    <text evidence="3">In the C-terminal section; belongs to the transpeptidase family.</text>
</comment>
<feature type="domain" description="Glycosyl transferase family 51" evidence="28">
    <location>
        <begin position="59"/>
        <end position="236"/>
    </location>
</feature>
<evidence type="ECO:0000256" key="21">
    <source>
        <dbReference type="ARBA" id="ARBA00023268"/>
    </source>
</evidence>
<evidence type="ECO:0000256" key="10">
    <source>
        <dbReference type="ARBA" id="ARBA00022670"/>
    </source>
</evidence>
<evidence type="ECO:0000256" key="11">
    <source>
        <dbReference type="ARBA" id="ARBA00022676"/>
    </source>
</evidence>
<evidence type="ECO:0000256" key="23">
    <source>
        <dbReference type="ARBA" id="ARBA00034000"/>
    </source>
</evidence>
<keyword evidence="7" id="KW-1003">Cell membrane</keyword>
<evidence type="ECO:0000256" key="2">
    <source>
        <dbReference type="ARBA" id="ARBA00004752"/>
    </source>
</evidence>
<dbReference type="Pfam" id="PF17092">
    <property type="entry name" value="PCB_OB"/>
    <property type="match status" value="1"/>
</dbReference>
<dbReference type="UniPathway" id="UPA00219"/>
<dbReference type="PANTHER" id="PTHR32282:SF27">
    <property type="entry name" value="PENICILLIN-BINDING PROTEIN 1A"/>
    <property type="match status" value="1"/>
</dbReference>
<keyword evidence="17" id="KW-0573">Peptidoglycan synthesis</keyword>
<evidence type="ECO:0000256" key="5">
    <source>
        <dbReference type="ARBA" id="ARBA00012448"/>
    </source>
</evidence>
<evidence type="ECO:0000256" key="7">
    <source>
        <dbReference type="ARBA" id="ARBA00022475"/>
    </source>
</evidence>
<dbReference type="PANTHER" id="PTHR32282">
    <property type="entry name" value="BINDING PROTEIN TRANSPEPTIDASE, PUTATIVE-RELATED"/>
    <property type="match status" value="1"/>
</dbReference>
<dbReference type="Pfam" id="PF00912">
    <property type="entry name" value="Transgly"/>
    <property type="match status" value="1"/>
</dbReference>
<organism evidence="30">
    <name type="scientific">Rhodopseudomonas palustris (strain BisA53)</name>
    <dbReference type="NCBI Taxonomy" id="316055"/>
    <lineage>
        <taxon>Bacteria</taxon>
        <taxon>Pseudomonadati</taxon>
        <taxon>Pseudomonadota</taxon>
        <taxon>Alphaproteobacteria</taxon>
        <taxon>Hyphomicrobiales</taxon>
        <taxon>Nitrobacteraceae</taxon>
        <taxon>Rhodopseudomonas</taxon>
    </lineage>
</organism>
<comment type="pathway">
    <text evidence="2">Cell wall biogenesis; peptidoglycan biosynthesis.</text>
</comment>
<reference evidence="30" key="1">
    <citation type="submission" date="2006-09" db="EMBL/GenBank/DDBJ databases">
        <title>Complete sequence of Rhodopseudomonas palustris BisA53.</title>
        <authorList>
            <consortium name="US DOE Joint Genome Institute"/>
            <person name="Copeland A."/>
            <person name="Lucas S."/>
            <person name="Lapidus A."/>
            <person name="Barry K."/>
            <person name="Detter J.C."/>
            <person name="Glavina del Rio T."/>
            <person name="Hammon N."/>
            <person name="Israni S."/>
            <person name="Dalin E."/>
            <person name="Tice H."/>
            <person name="Pitluck S."/>
            <person name="Chain P."/>
            <person name="Malfatti S."/>
            <person name="Shin M."/>
            <person name="Vergez L."/>
            <person name="Schmutz J."/>
            <person name="Larimer F."/>
            <person name="Land M."/>
            <person name="Hauser L."/>
            <person name="Pelletier D.A."/>
            <person name="Kyrpides N."/>
            <person name="Kim E."/>
            <person name="Harwood C.S."/>
            <person name="Oda Y."/>
            <person name="Richardson P."/>
        </authorList>
    </citation>
    <scope>NUCLEOTIDE SEQUENCE [LARGE SCALE GENOMIC DNA]</scope>
    <source>
        <strain evidence="30">BisA53</strain>
    </source>
</reference>
<dbReference type="Pfam" id="PF00905">
    <property type="entry name" value="Transpeptidase"/>
    <property type="match status" value="1"/>
</dbReference>
<keyword evidence="20" id="KW-0046">Antibiotic resistance</keyword>
<dbReference type="EMBL" id="CP000463">
    <property type="protein sequence ID" value="ABJ06914.1"/>
    <property type="molecule type" value="Genomic_DNA"/>
</dbReference>
<name>Q07MC0_RHOP5</name>
<keyword evidence="16" id="KW-0735">Signal-anchor</keyword>
<evidence type="ECO:0000256" key="14">
    <source>
        <dbReference type="ARBA" id="ARBA00022801"/>
    </source>
</evidence>
<dbReference type="NCBIfam" id="TIGR02074">
    <property type="entry name" value="PBP_1a_fam"/>
    <property type="match status" value="1"/>
</dbReference>
<feature type="domain" description="Penicillin-binding protein OB-like" evidence="29">
    <location>
        <begin position="325"/>
        <end position="448"/>
    </location>
</feature>
<dbReference type="AlphaFoldDB" id="Q07MC0"/>
<evidence type="ECO:0000256" key="16">
    <source>
        <dbReference type="ARBA" id="ARBA00022968"/>
    </source>
</evidence>
<comment type="pathway">
    <text evidence="26">Glycan biosynthesis.</text>
</comment>
<dbReference type="InterPro" id="IPR012338">
    <property type="entry name" value="Beta-lactam/transpept-like"/>
</dbReference>
<evidence type="ECO:0000256" key="6">
    <source>
        <dbReference type="ARBA" id="ARBA00018638"/>
    </source>
</evidence>
<evidence type="ECO:0000256" key="8">
    <source>
        <dbReference type="ARBA" id="ARBA00022519"/>
    </source>
</evidence>
<evidence type="ECO:0000256" key="19">
    <source>
        <dbReference type="ARBA" id="ARBA00023136"/>
    </source>
</evidence>
<dbReference type="GO" id="GO:0046677">
    <property type="term" value="P:response to antibiotic"/>
    <property type="evidence" value="ECO:0007669"/>
    <property type="project" value="UniProtKB-KW"/>
</dbReference>
<dbReference type="SUPFAM" id="SSF53955">
    <property type="entry name" value="Lysozyme-like"/>
    <property type="match status" value="1"/>
</dbReference>
<evidence type="ECO:0000259" key="28">
    <source>
        <dbReference type="Pfam" id="PF00912"/>
    </source>
</evidence>
<sequence>MRLLLRFMGFLFAAGTIVFLVGVAAAAGLIWHFSKDLPDYSQLQDYEPPVMTRVHAGDGALLGEYSKERRLYLPIQAVPKMVINAFLAAEDKNFYEHGGIDYLGMARAALLYAQNIGSNRRPQGASTITQQVAKNFLLTNEVSFTRKIKEALLAMRIERAYSKDRILELYLNEIYLGLGAYGIAAASLVYFDKSVNELTISEAAYLAALPKAPAVLHPVRNRDRAIERRNYVIDRLVENGWIKQADADKARKDPLSVTSRTNAAHIFAGEYFAEEVRRDVFERYGEKKLYEGGLSVRTTLDPKLQVMARQTMTAGLVRFDEAQGWRGALSKLDISGDWGVKLADVKSLSDISPWRMAVVLEISEQSARIGFQPGRELGGAVSKARQIGLIPLEGVRWARAATGPMRGKTPTTVAQVLSPGDIIYADPLVGKDGAAVEGQFRLRQLPEVSGAMVAMDPWTGRVLAMVGGFSFDQSQFNRATQAYRQPGSSFKPLVYSAAMDNGYTPSTVVIDAPIEIDQGQGAGVWRPENYSTGKYYGPTTLRNALQRSLNTVTVRLAQDVGMPLIGEYAKRFGVYDELPNYLSYALGAGETTVIRMVTAYSMFANGGRRVKPTLIDRIQDRYGRTIFKHDARECRGCDAPEGWKNQSEPQLVDRREQVLDAMTAYQITSMMEGVVQGGTATVVREVGKPIAGKTGTTNDEKDAWFIGFSPDLVVGIYVGYDKPRNLGRGATGGHLAAPIARDFLKLALADKPAVPFRVPAGLKLIRVDAKSGMRVGPGEGGRSILEAFKPGTAPPDNYSVIGVADAEGRQQMVPPDVERSFLRPGTGGLY</sequence>
<dbReference type="OrthoDB" id="9766909at2"/>
<comment type="catalytic activity">
    <reaction evidence="23">
        <text>Preferential cleavage: (Ac)2-L-Lys-D-Ala-|-D-Ala. Also transpeptidation of peptidyl-alanyl moieties that are N-acyl substituents of D-alanine.</text>
        <dbReference type="EC" id="3.4.16.4"/>
    </reaction>
</comment>
<dbReference type="GO" id="GO:0005886">
    <property type="term" value="C:plasma membrane"/>
    <property type="evidence" value="ECO:0007669"/>
    <property type="project" value="UniProtKB-SubCell"/>
</dbReference>
<dbReference type="InterPro" id="IPR023346">
    <property type="entry name" value="Lysozyme-like_dom_sf"/>
</dbReference>
<dbReference type="Gene3D" id="3.40.710.10">
    <property type="entry name" value="DD-peptidase/beta-lactamase superfamily"/>
    <property type="match status" value="2"/>
</dbReference>
<evidence type="ECO:0000256" key="1">
    <source>
        <dbReference type="ARBA" id="ARBA00004249"/>
    </source>
</evidence>
<evidence type="ECO:0000256" key="12">
    <source>
        <dbReference type="ARBA" id="ARBA00022679"/>
    </source>
</evidence>
<protein>
    <recommendedName>
        <fullName evidence="6">Penicillin-binding protein 1A</fullName>
        <ecNumber evidence="24">2.4.99.28</ecNumber>
        <ecNumber evidence="5">3.4.16.4</ecNumber>
    </recommendedName>
</protein>
<dbReference type="GO" id="GO:0006508">
    <property type="term" value="P:proteolysis"/>
    <property type="evidence" value="ECO:0007669"/>
    <property type="project" value="UniProtKB-KW"/>
</dbReference>
<dbReference type="EC" id="3.4.16.4" evidence="5"/>
<dbReference type="HOGENOM" id="CLU_006354_2_4_5"/>
<dbReference type="eggNOG" id="COG5009">
    <property type="taxonomic scope" value="Bacteria"/>
</dbReference>
<keyword evidence="8" id="KW-0997">Cell inner membrane</keyword>
<keyword evidence="14" id="KW-0378">Hydrolase</keyword>
<evidence type="ECO:0000259" key="29">
    <source>
        <dbReference type="Pfam" id="PF17092"/>
    </source>
</evidence>
<dbReference type="InterPro" id="IPR001264">
    <property type="entry name" value="Glyco_trans_51"/>
</dbReference>
<keyword evidence="22" id="KW-0961">Cell wall biogenesis/degradation</keyword>
<keyword evidence="19" id="KW-0472">Membrane</keyword>
<evidence type="ECO:0000256" key="22">
    <source>
        <dbReference type="ARBA" id="ARBA00023316"/>
    </source>
</evidence>
<dbReference type="FunFam" id="1.10.3810.10:FF:000003">
    <property type="entry name" value="Penicillin-binding protein 1a"/>
    <property type="match status" value="1"/>
</dbReference>
<evidence type="ECO:0000256" key="25">
    <source>
        <dbReference type="ARBA" id="ARBA00049902"/>
    </source>
</evidence>
<comment type="similarity">
    <text evidence="4">In the N-terminal section; belongs to the glycosyltransferase 51 family.</text>
</comment>
<dbReference type="KEGG" id="rpe:RPE_2977"/>
<comment type="subcellular location">
    <subcellularLocation>
        <location evidence="1">Cell inner membrane</location>
        <topology evidence="1">Single-pass type II membrane protein</topology>
    </subcellularLocation>
</comment>
<keyword evidence="21" id="KW-0511">Multifunctional enzyme</keyword>
<keyword evidence="9" id="KW-0121">Carboxypeptidase</keyword>
<evidence type="ECO:0000259" key="27">
    <source>
        <dbReference type="Pfam" id="PF00905"/>
    </source>
</evidence>
<evidence type="ECO:0000256" key="9">
    <source>
        <dbReference type="ARBA" id="ARBA00022645"/>
    </source>
</evidence>
<comment type="catalytic activity">
    <reaction evidence="25">
        <text>[GlcNAc-(1-&gt;4)-Mur2Ac(oyl-L-Ala-gamma-D-Glu-L-Lys-D-Ala-D-Ala)](n)-di-trans,octa-cis-undecaprenyl diphosphate + beta-D-GlcNAc-(1-&gt;4)-Mur2Ac(oyl-L-Ala-gamma-D-Glu-L-Lys-D-Ala-D-Ala)-di-trans,octa-cis-undecaprenyl diphosphate = [GlcNAc-(1-&gt;4)-Mur2Ac(oyl-L-Ala-gamma-D-Glu-L-Lys-D-Ala-D-Ala)](n+1)-di-trans,octa-cis-undecaprenyl diphosphate + di-trans,octa-cis-undecaprenyl diphosphate + H(+)</text>
        <dbReference type="Rhea" id="RHEA:23708"/>
        <dbReference type="Rhea" id="RHEA-COMP:9602"/>
        <dbReference type="Rhea" id="RHEA-COMP:9603"/>
        <dbReference type="ChEBI" id="CHEBI:15378"/>
        <dbReference type="ChEBI" id="CHEBI:58405"/>
        <dbReference type="ChEBI" id="CHEBI:60033"/>
        <dbReference type="ChEBI" id="CHEBI:78435"/>
        <dbReference type="EC" id="2.4.99.28"/>
    </reaction>
</comment>
<evidence type="ECO:0000313" key="30">
    <source>
        <dbReference type="EMBL" id="ABJ06914.1"/>
    </source>
</evidence>
<dbReference type="InterPro" id="IPR001460">
    <property type="entry name" value="PCN-bd_Tpept"/>
</dbReference>
<evidence type="ECO:0000256" key="17">
    <source>
        <dbReference type="ARBA" id="ARBA00022984"/>
    </source>
</evidence>
<dbReference type="InterPro" id="IPR050396">
    <property type="entry name" value="Glycosyltr_51/Transpeptidase"/>
</dbReference>
<evidence type="ECO:0000256" key="20">
    <source>
        <dbReference type="ARBA" id="ARBA00023251"/>
    </source>
</evidence>
<dbReference type="InterPro" id="IPR036950">
    <property type="entry name" value="PBP_transglycosylase"/>
</dbReference>
<keyword evidence="10" id="KW-0645">Protease</keyword>